<keyword evidence="12" id="KW-0547">Nucleotide-binding</keyword>
<accession>A0ABS2ZEC3</accession>
<evidence type="ECO:0000256" key="16">
    <source>
        <dbReference type="ARBA" id="ARBA00029570"/>
    </source>
</evidence>
<evidence type="ECO:0000256" key="7">
    <source>
        <dbReference type="ARBA" id="ARBA00007490"/>
    </source>
</evidence>
<comment type="pathway">
    <text evidence="5">Cofactor biosynthesis; adenosylcobalamin biosynthesis; adenosylcobalamin from cob(II)yrinate a,c-diamide: step 6/7.</text>
</comment>
<evidence type="ECO:0000256" key="6">
    <source>
        <dbReference type="ARBA" id="ARBA00005159"/>
    </source>
</evidence>
<dbReference type="Pfam" id="PF02283">
    <property type="entry name" value="CobU"/>
    <property type="match status" value="1"/>
</dbReference>
<dbReference type="CDD" id="cd00544">
    <property type="entry name" value="CobU"/>
    <property type="match status" value="1"/>
</dbReference>
<dbReference type="Gene3D" id="3.40.50.300">
    <property type="entry name" value="P-loop containing nucleotide triphosphate hydrolases"/>
    <property type="match status" value="1"/>
</dbReference>
<evidence type="ECO:0000256" key="3">
    <source>
        <dbReference type="ARBA" id="ARBA00001522"/>
    </source>
</evidence>
<evidence type="ECO:0000256" key="1">
    <source>
        <dbReference type="ARBA" id="ARBA00000312"/>
    </source>
</evidence>
<evidence type="ECO:0000256" key="11">
    <source>
        <dbReference type="ARBA" id="ARBA00022679"/>
    </source>
</evidence>
<evidence type="ECO:0000256" key="17">
    <source>
        <dbReference type="ARBA" id="ARBA00030571"/>
    </source>
</evidence>
<evidence type="ECO:0000256" key="13">
    <source>
        <dbReference type="ARBA" id="ARBA00022777"/>
    </source>
</evidence>
<comment type="pathway">
    <text evidence="6">Cofactor biosynthesis; adenosylcobalamin biosynthesis; adenosylcobalamin from cob(II)yrinate a,c-diamide: step 5/7.</text>
</comment>
<comment type="catalytic activity">
    <reaction evidence="2">
        <text>adenosylcob(III)inamide phosphate + GTP + H(+) = adenosylcob(III)inamide-GDP + diphosphate</text>
        <dbReference type="Rhea" id="RHEA:22712"/>
        <dbReference type="ChEBI" id="CHEBI:15378"/>
        <dbReference type="ChEBI" id="CHEBI:33019"/>
        <dbReference type="ChEBI" id="CHEBI:37565"/>
        <dbReference type="ChEBI" id="CHEBI:58502"/>
        <dbReference type="ChEBI" id="CHEBI:60487"/>
        <dbReference type="EC" id="2.7.7.62"/>
    </reaction>
</comment>
<evidence type="ECO:0000256" key="15">
    <source>
        <dbReference type="ARBA" id="ARBA00023134"/>
    </source>
</evidence>
<dbReference type="Proteomes" id="UP001319060">
    <property type="component" value="Unassembled WGS sequence"/>
</dbReference>
<organism evidence="18 19">
    <name type="scientific">Fictibacillus barbaricus</name>
    <dbReference type="NCBI Taxonomy" id="182136"/>
    <lineage>
        <taxon>Bacteria</taxon>
        <taxon>Bacillati</taxon>
        <taxon>Bacillota</taxon>
        <taxon>Bacilli</taxon>
        <taxon>Bacillales</taxon>
        <taxon>Fictibacillaceae</taxon>
        <taxon>Fictibacillus</taxon>
    </lineage>
</organism>
<keyword evidence="19" id="KW-1185">Reference proteome</keyword>
<evidence type="ECO:0000256" key="9">
    <source>
        <dbReference type="ARBA" id="ARBA00012523"/>
    </source>
</evidence>
<protein>
    <recommendedName>
        <fullName evidence="16">Adenosylcobinamide kinase</fullName>
        <ecNumber evidence="8">2.7.1.156</ecNumber>
        <ecNumber evidence="9">2.7.7.62</ecNumber>
    </recommendedName>
    <alternativeName>
        <fullName evidence="17">Adenosylcobinamide-phosphate guanylyltransferase</fullName>
    </alternativeName>
</protein>
<evidence type="ECO:0000256" key="2">
    <source>
        <dbReference type="ARBA" id="ARBA00000711"/>
    </source>
</evidence>
<sequence>MIIFITGGVRSGKSSFAETTAVYYGGQTLIHYIATSARQDGEMLHRIKRHVDDRERSGYRWKTWEQARNIHEIEYNFEPNSVILLDCLTNLLTNELFYGWEEKREQWLQKDYRKGVYKKIIDGIIALSEENTLIVVSNEVNYGMPLRDSGTYYFAQMLGILHQDIVQKSDWVYQVEQGMPILRKGPHALEKQSILF</sequence>
<keyword evidence="11" id="KW-0808">Transferase</keyword>
<evidence type="ECO:0000256" key="12">
    <source>
        <dbReference type="ARBA" id="ARBA00022741"/>
    </source>
</evidence>
<evidence type="ECO:0000256" key="10">
    <source>
        <dbReference type="ARBA" id="ARBA00022573"/>
    </source>
</evidence>
<evidence type="ECO:0000313" key="19">
    <source>
        <dbReference type="Proteomes" id="UP001319060"/>
    </source>
</evidence>
<keyword evidence="14" id="KW-0067">ATP-binding</keyword>
<dbReference type="EC" id="2.7.1.156" evidence="8"/>
<comment type="catalytic activity">
    <reaction evidence="1">
        <text>adenosylcob(III)inamide + ATP = adenosylcob(III)inamide phosphate + ADP + H(+)</text>
        <dbReference type="Rhea" id="RHEA:15769"/>
        <dbReference type="ChEBI" id="CHEBI:2480"/>
        <dbReference type="ChEBI" id="CHEBI:15378"/>
        <dbReference type="ChEBI" id="CHEBI:30616"/>
        <dbReference type="ChEBI" id="CHEBI:58502"/>
        <dbReference type="ChEBI" id="CHEBI:456216"/>
        <dbReference type="EC" id="2.7.1.156"/>
    </reaction>
</comment>
<evidence type="ECO:0000256" key="5">
    <source>
        <dbReference type="ARBA" id="ARBA00004692"/>
    </source>
</evidence>
<keyword evidence="15" id="KW-0342">GTP-binding</keyword>
<dbReference type="PANTHER" id="PTHR34848:SF1">
    <property type="entry name" value="BIFUNCTIONAL ADENOSYLCOBALAMIN BIOSYNTHESIS PROTEIN COBU"/>
    <property type="match status" value="1"/>
</dbReference>
<dbReference type="GO" id="GO:0016779">
    <property type="term" value="F:nucleotidyltransferase activity"/>
    <property type="evidence" value="ECO:0007669"/>
    <property type="project" value="UniProtKB-KW"/>
</dbReference>
<keyword evidence="13 18" id="KW-0418">Kinase</keyword>
<dbReference type="PANTHER" id="PTHR34848">
    <property type="match status" value="1"/>
</dbReference>
<evidence type="ECO:0000256" key="8">
    <source>
        <dbReference type="ARBA" id="ARBA00012016"/>
    </source>
</evidence>
<comment type="caution">
    <text evidence="18">The sequence shown here is derived from an EMBL/GenBank/DDBJ whole genome shotgun (WGS) entry which is preliminary data.</text>
</comment>
<comment type="catalytic activity">
    <reaction evidence="3">
        <text>adenosylcob(III)inamide + GTP = adenosylcob(III)inamide phosphate + GDP + H(+)</text>
        <dbReference type="Rhea" id="RHEA:15765"/>
        <dbReference type="ChEBI" id="CHEBI:2480"/>
        <dbReference type="ChEBI" id="CHEBI:15378"/>
        <dbReference type="ChEBI" id="CHEBI:37565"/>
        <dbReference type="ChEBI" id="CHEBI:58189"/>
        <dbReference type="ChEBI" id="CHEBI:58502"/>
        <dbReference type="EC" id="2.7.1.156"/>
    </reaction>
</comment>
<dbReference type="SUPFAM" id="SSF52540">
    <property type="entry name" value="P-loop containing nucleoside triphosphate hydrolases"/>
    <property type="match status" value="1"/>
</dbReference>
<dbReference type="InterPro" id="IPR003203">
    <property type="entry name" value="CobU/CobP"/>
</dbReference>
<keyword evidence="18" id="KW-0548">Nucleotidyltransferase</keyword>
<gene>
    <name evidence="18" type="ORF">JYA64_06670</name>
</gene>
<comment type="function">
    <text evidence="4">Catalyzes ATP-dependent phosphorylation of adenosylcobinamide and addition of GMP to adenosylcobinamide phosphate.</text>
</comment>
<dbReference type="EC" id="2.7.7.62" evidence="9"/>
<evidence type="ECO:0000313" key="18">
    <source>
        <dbReference type="EMBL" id="MBN3544969.1"/>
    </source>
</evidence>
<dbReference type="GO" id="GO:0016301">
    <property type="term" value="F:kinase activity"/>
    <property type="evidence" value="ECO:0007669"/>
    <property type="project" value="UniProtKB-KW"/>
</dbReference>
<comment type="similarity">
    <text evidence="7">Belongs to the CobU/CobP family.</text>
</comment>
<evidence type="ECO:0000256" key="4">
    <source>
        <dbReference type="ARBA" id="ARBA00003889"/>
    </source>
</evidence>
<reference evidence="18 19" key="1">
    <citation type="submission" date="2021-01" db="EMBL/GenBank/DDBJ databases">
        <title>Genome Sequencing of Type Strains.</title>
        <authorList>
            <person name="Lemaire J.F."/>
            <person name="Inderbitzin P."/>
            <person name="Collins S.B."/>
            <person name="Wespe N."/>
            <person name="Knight-Connoni V."/>
        </authorList>
    </citation>
    <scope>NUCLEOTIDE SEQUENCE [LARGE SCALE GENOMIC DNA]</scope>
    <source>
        <strain evidence="18 19">DSM 14730</strain>
    </source>
</reference>
<dbReference type="RefSeq" id="WP_188403386.1">
    <property type="nucleotide sequence ID" value="NZ_BMCE01000002.1"/>
</dbReference>
<proteinExistence type="inferred from homology"/>
<dbReference type="EMBL" id="JAFHKS010000042">
    <property type="protein sequence ID" value="MBN3544969.1"/>
    <property type="molecule type" value="Genomic_DNA"/>
</dbReference>
<name>A0ABS2ZEC3_9BACL</name>
<dbReference type="PIRSF" id="PIRSF006135">
    <property type="entry name" value="CobU"/>
    <property type="match status" value="1"/>
</dbReference>
<dbReference type="InterPro" id="IPR027417">
    <property type="entry name" value="P-loop_NTPase"/>
</dbReference>
<keyword evidence="10" id="KW-0169">Cobalamin biosynthesis</keyword>
<evidence type="ECO:0000256" key="14">
    <source>
        <dbReference type="ARBA" id="ARBA00022840"/>
    </source>
</evidence>